<dbReference type="PANTHER" id="PTHR11732">
    <property type="entry name" value="ALDO/KETO REDUCTASE"/>
    <property type="match status" value="1"/>
</dbReference>
<dbReference type="GO" id="GO:0016491">
    <property type="term" value="F:oxidoreductase activity"/>
    <property type="evidence" value="ECO:0007669"/>
    <property type="project" value="InterPro"/>
</dbReference>
<dbReference type="InterPro" id="IPR018170">
    <property type="entry name" value="Aldo/ket_reductase_CS"/>
</dbReference>
<dbReference type="InterPro" id="IPR023210">
    <property type="entry name" value="NADP_OxRdtase_dom"/>
</dbReference>
<dbReference type="RefSeq" id="WP_149484765.1">
    <property type="nucleotide sequence ID" value="NZ_CP036150.1"/>
</dbReference>
<evidence type="ECO:0000256" key="2">
    <source>
        <dbReference type="PIRSR" id="PIRSR000097-2"/>
    </source>
</evidence>
<evidence type="ECO:0000256" key="3">
    <source>
        <dbReference type="PIRSR" id="PIRSR000097-3"/>
    </source>
</evidence>
<dbReference type="OrthoDB" id="9804790at2"/>
<evidence type="ECO:0000259" key="4">
    <source>
        <dbReference type="Pfam" id="PF00248"/>
    </source>
</evidence>
<name>A0A5C1QKM4_9SPIO</name>
<keyword evidence="6" id="KW-1185">Reference proteome</keyword>
<dbReference type="PRINTS" id="PR00069">
    <property type="entry name" value="ALDKETRDTASE"/>
</dbReference>
<evidence type="ECO:0000313" key="6">
    <source>
        <dbReference type="Proteomes" id="UP000324209"/>
    </source>
</evidence>
<evidence type="ECO:0000256" key="1">
    <source>
        <dbReference type="PIRSR" id="PIRSR000097-1"/>
    </source>
</evidence>
<proteinExistence type="predicted"/>
<organism evidence="5 6">
    <name type="scientific">Oceanispirochaeta crateris</name>
    <dbReference type="NCBI Taxonomy" id="2518645"/>
    <lineage>
        <taxon>Bacteria</taxon>
        <taxon>Pseudomonadati</taxon>
        <taxon>Spirochaetota</taxon>
        <taxon>Spirochaetia</taxon>
        <taxon>Spirochaetales</taxon>
        <taxon>Spirochaetaceae</taxon>
        <taxon>Oceanispirochaeta</taxon>
    </lineage>
</organism>
<dbReference type="Proteomes" id="UP000324209">
    <property type="component" value="Chromosome"/>
</dbReference>
<dbReference type="Gene3D" id="3.20.20.100">
    <property type="entry name" value="NADP-dependent oxidoreductase domain"/>
    <property type="match status" value="1"/>
</dbReference>
<feature type="binding site" evidence="2">
    <location>
        <position position="129"/>
    </location>
    <ligand>
        <name>substrate</name>
    </ligand>
</feature>
<dbReference type="AlphaFoldDB" id="A0A5C1QKM4"/>
<sequence>MSKTTKTFSIAPDGVDPAKVPTRELWTGKKIPAIGLGTFGSDRFNMQDIADAVLGAIEVGFRHIDCASVYGNEDLIGNSLKIAMDGGIKREELWITSKVWNDKHDDVINSCKKSLKDLQLDYLDLYLIHWPFPNFHAPGCDVDSRSPDAKPYIHENYMKTWRQMEKLVEMGLVKHIGTSNMTIPKLKLVLRDAKIKPACNEMELHPHFQQQELFDYVRENNIVPIGFCPIGSPNRPDRDKTDKDTVDIEDPVVKKIAARLGVHPAVVCLKWAVQRGQIPIPFSVHRDKYLSNLKLTVENLLSEEDMAELSKIDKNCRLIKGHVFLWKDGQTWEDLWDMSGEITPP</sequence>
<feature type="domain" description="NADP-dependent oxidoreductase" evidence="4">
    <location>
        <begin position="34"/>
        <end position="313"/>
    </location>
</feature>
<evidence type="ECO:0000313" key="5">
    <source>
        <dbReference type="EMBL" id="QEN06682.1"/>
    </source>
</evidence>
<gene>
    <name evidence="5" type="ORF">EXM22_01250</name>
</gene>
<dbReference type="PIRSF" id="PIRSF000097">
    <property type="entry name" value="AKR"/>
    <property type="match status" value="1"/>
</dbReference>
<accession>A0A5C1QKM4</accession>
<feature type="active site" description="Proton donor" evidence="1">
    <location>
        <position position="70"/>
    </location>
</feature>
<protein>
    <submittedName>
        <fullName evidence="5">Aldo/keto reductase</fullName>
    </submittedName>
</protein>
<dbReference type="EMBL" id="CP036150">
    <property type="protein sequence ID" value="QEN06682.1"/>
    <property type="molecule type" value="Genomic_DNA"/>
</dbReference>
<feature type="site" description="Lowers pKa of active site Tyr" evidence="3">
    <location>
        <position position="98"/>
    </location>
</feature>
<dbReference type="InterPro" id="IPR020471">
    <property type="entry name" value="AKR"/>
</dbReference>
<reference evidence="5 6" key="1">
    <citation type="submission" date="2019-02" db="EMBL/GenBank/DDBJ databases">
        <title>Complete Genome Sequence and Methylome Analysis of free living Spirochaetas.</title>
        <authorList>
            <person name="Fomenkov A."/>
            <person name="Dubinina G."/>
            <person name="Leshcheva N."/>
            <person name="Mikheeva N."/>
            <person name="Grabovich M."/>
            <person name="Vincze T."/>
            <person name="Roberts R.J."/>
        </authorList>
    </citation>
    <scope>NUCLEOTIDE SEQUENCE [LARGE SCALE GENOMIC DNA]</scope>
    <source>
        <strain evidence="5 6">K2</strain>
    </source>
</reference>
<dbReference type="KEGG" id="ock:EXM22_01250"/>
<dbReference type="SUPFAM" id="SSF51430">
    <property type="entry name" value="NAD(P)-linked oxidoreductase"/>
    <property type="match status" value="1"/>
</dbReference>
<dbReference type="PROSITE" id="PS00798">
    <property type="entry name" value="ALDOKETO_REDUCTASE_1"/>
    <property type="match status" value="1"/>
</dbReference>
<dbReference type="InterPro" id="IPR036812">
    <property type="entry name" value="NAD(P)_OxRdtase_dom_sf"/>
</dbReference>
<dbReference type="Pfam" id="PF00248">
    <property type="entry name" value="Aldo_ket_red"/>
    <property type="match status" value="1"/>
</dbReference>